<evidence type="ECO:0000256" key="2">
    <source>
        <dbReference type="ARBA" id="ARBA00004496"/>
    </source>
</evidence>
<dbReference type="SMART" id="SM00360">
    <property type="entry name" value="RRM"/>
    <property type="match status" value="1"/>
</dbReference>
<feature type="domain" description="RRM" evidence="8">
    <location>
        <begin position="39"/>
        <end position="117"/>
    </location>
</feature>
<dbReference type="SUPFAM" id="SSF54928">
    <property type="entry name" value="RNA-binding domain, RBD"/>
    <property type="match status" value="1"/>
</dbReference>
<evidence type="ECO:0000256" key="4">
    <source>
        <dbReference type="ARBA" id="ARBA00022884"/>
    </source>
</evidence>
<dbReference type="InterPro" id="IPR012677">
    <property type="entry name" value="Nucleotide-bd_a/b_plait_sf"/>
</dbReference>
<comment type="caution">
    <text evidence="9">The sequence shown here is derived from an EMBL/GenBank/DDBJ whole genome shotgun (WGS) entry which is preliminary data.</text>
</comment>
<dbReference type="AlphaFoldDB" id="A0A9Q0ANS6"/>
<feature type="compositionally biased region" description="Basic residues" evidence="7">
    <location>
        <begin position="131"/>
        <end position="143"/>
    </location>
</feature>
<evidence type="ECO:0000256" key="3">
    <source>
        <dbReference type="ARBA" id="ARBA00022490"/>
    </source>
</evidence>
<dbReference type="CDD" id="cd12324">
    <property type="entry name" value="RRM_RBM8"/>
    <property type="match status" value="1"/>
</dbReference>
<evidence type="ECO:0000256" key="6">
    <source>
        <dbReference type="PROSITE-ProRule" id="PRU00176"/>
    </source>
</evidence>
<keyword evidence="5" id="KW-0539">Nucleus</keyword>
<dbReference type="InterPro" id="IPR008111">
    <property type="entry name" value="RNA-bd_8"/>
</dbReference>
<protein>
    <recommendedName>
        <fullName evidence="8">RRM domain-containing protein</fullName>
    </recommendedName>
</protein>
<dbReference type="EMBL" id="JAFIMR010000018">
    <property type="protein sequence ID" value="KAI1867649.1"/>
    <property type="molecule type" value="Genomic_DNA"/>
</dbReference>
<evidence type="ECO:0000256" key="5">
    <source>
        <dbReference type="ARBA" id="ARBA00023242"/>
    </source>
</evidence>
<feature type="compositionally biased region" description="Polar residues" evidence="7">
    <location>
        <begin position="14"/>
        <end position="23"/>
    </location>
</feature>
<dbReference type="PRINTS" id="PR01738">
    <property type="entry name" value="RNABINDINGM8"/>
</dbReference>
<dbReference type="PANTHER" id="PTHR45894">
    <property type="entry name" value="RNA-BINDING PROTEIN 8A"/>
    <property type="match status" value="1"/>
</dbReference>
<accession>A0A9Q0ANS6</accession>
<sequence length="159" mass="17684">MADVEMDVDEPGSPQATQAKLGDMQTQAKATAVRSIEGWIIMVTNVHEEADEEALQDKFGDFGEIKNLHMNLDRRSGYVKGYALIEYPTLAEARAAIDGAHETKLLDQTIYVDFAFVRPPPGKNNNNRGPRQSHRARGGRSRSRSPEAGKDDKEDEEVQ</sequence>
<feature type="compositionally biased region" description="Acidic residues" evidence="7">
    <location>
        <begin position="1"/>
        <end position="10"/>
    </location>
</feature>
<dbReference type="Gene3D" id="3.30.70.330">
    <property type="match status" value="1"/>
</dbReference>
<keyword evidence="4 6" id="KW-0694">RNA-binding</keyword>
<evidence type="ECO:0000313" key="9">
    <source>
        <dbReference type="EMBL" id="KAI1867649.1"/>
    </source>
</evidence>
<gene>
    <name evidence="9" type="ORF">JX265_007451</name>
</gene>
<keyword evidence="10" id="KW-1185">Reference proteome</keyword>
<reference evidence="9" key="1">
    <citation type="submission" date="2021-03" db="EMBL/GenBank/DDBJ databases">
        <title>Revisited historic fungal species revealed as producer of novel bioactive compounds through whole genome sequencing and comparative genomics.</title>
        <authorList>
            <person name="Vignolle G.A."/>
            <person name="Hochenegger N."/>
            <person name="Mach R.L."/>
            <person name="Mach-Aigner A.R."/>
            <person name="Javad Rahimi M."/>
            <person name="Salim K.A."/>
            <person name="Chan C.M."/>
            <person name="Lim L.B.L."/>
            <person name="Cai F."/>
            <person name="Druzhinina I.S."/>
            <person name="U'Ren J.M."/>
            <person name="Derntl C."/>
        </authorList>
    </citation>
    <scope>NUCLEOTIDE SEQUENCE</scope>
    <source>
        <strain evidence="9">TUCIM 5799</strain>
    </source>
</reference>
<comment type="subcellular location">
    <subcellularLocation>
        <location evidence="2">Cytoplasm</location>
    </subcellularLocation>
    <subcellularLocation>
        <location evidence="1">Nucleus</location>
    </subcellularLocation>
</comment>
<evidence type="ECO:0000256" key="1">
    <source>
        <dbReference type="ARBA" id="ARBA00004123"/>
    </source>
</evidence>
<dbReference type="Proteomes" id="UP000829685">
    <property type="component" value="Unassembled WGS sequence"/>
</dbReference>
<dbReference type="Pfam" id="PF00076">
    <property type="entry name" value="RRM_1"/>
    <property type="match status" value="1"/>
</dbReference>
<dbReference type="GO" id="GO:0003729">
    <property type="term" value="F:mRNA binding"/>
    <property type="evidence" value="ECO:0007669"/>
    <property type="project" value="InterPro"/>
</dbReference>
<dbReference type="GO" id="GO:0006396">
    <property type="term" value="P:RNA processing"/>
    <property type="evidence" value="ECO:0007669"/>
    <property type="project" value="InterPro"/>
</dbReference>
<dbReference type="PROSITE" id="PS50102">
    <property type="entry name" value="RRM"/>
    <property type="match status" value="1"/>
</dbReference>
<feature type="region of interest" description="Disordered" evidence="7">
    <location>
        <begin position="117"/>
        <end position="159"/>
    </location>
</feature>
<keyword evidence="3" id="KW-0963">Cytoplasm</keyword>
<evidence type="ECO:0000313" key="10">
    <source>
        <dbReference type="Proteomes" id="UP000829685"/>
    </source>
</evidence>
<evidence type="ECO:0000259" key="8">
    <source>
        <dbReference type="PROSITE" id="PS50102"/>
    </source>
</evidence>
<dbReference type="InterPro" id="IPR035979">
    <property type="entry name" value="RBD_domain_sf"/>
</dbReference>
<dbReference type="GO" id="GO:0005737">
    <property type="term" value="C:cytoplasm"/>
    <property type="evidence" value="ECO:0007669"/>
    <property type="project" value="UniProtKB-SubCell"/>
</dbReference>
<feature type="region of interest" description="Disordered" evidence="7">
    <location>
        <begin position="1"/>
        <end position="23"/>
    </location>
</feature>
<evidence type="ECO:0000256" key="7">
    <source>
        <dbReference type="SAM" id="MobiDB-lite"/>
    </source>
</evidence>
<name>A0A9Q0ANS6_9PEZI</name>
<dbReference type="GO" id="GO:0005634">
    <property type="term" value="C:nucleus"/>
    <property type="evidence" value="ECO:0007669"/>
    <property type="project" value="UniProtKB-SubCell"/>
</dbReference>
<dbReference type="InterPro" id="IPR033744">
    <property type="entry name" value="RRM_RBM8"/>
</dbReference>
<organism evidence="9 10">
    <name type="scientific">Neoarthrinium moseri</name>
    <dbReference type="NCBI Taxonomy" id="1658444"/>
    <lineage>
        <taxon>Eukaryota</taxon>
        <taxon>Fungi</taxon>
        <taxon>Dikarya</taxon>
        <taxon>Ascomycota</taxon>
        <taxon>Pezizomycotina</taxon>
        <taxon>Sordariomycetes</taxon>
        <taxon>Xylariomycetidae</taxon>
        <taxon>Amphisphaeriales</taxon>
        <taxon>Apiosporaceae</taxon>
        <taxon>Neoarthrinium</taxon>
    </lineage>
</organism>
<dbReference type="InterPro" id="IPR000504">
    <property type="entry name" value="RRM_dom"/>
</dbReference>
<proteinExistence type="predicted"/>